<feature type="repeat" description="WD" evidence="10">
    <location>
        <begin position="18"/>
        <end position="50"/>
    </location>
</feature>
<dbReference type="GO" id="GO:0006351">
    <property type="term" value="P:DNA-templated transcription"/>
    <property type="evidence" value="ECO:0007669"/>
    <property type="project" value="InterPro"/>
</dbReference>
<comment type="function">
    <text evidence="11">Required for replication-independent chromatin assembly and for the periodic repression of histone gene transcription during the cell cycle.</text>
</comment>
<evidence type="ECO:0000256" key="2">
    <source>
        <dbReference type="ARBA" id="ARBA00007306"/>
    </source>
</evidence>
<feature type="region of interest" description="Disordered" evidence="12">
    <location>
        <begin position="392"/>
        <end position="431"/>
    </location>
</feature>
<dbReference type="PROSITE" id="PS50082">
    <property type="entry name" value="WD_REPEATS_2"/>
    <property type="match status" value="4"/>
</dbReference>
<evidence type="ECO:0000256" key="12">
    <source>
        <dbReference type="SAM" id="MobiDB-lite"/>
    </source>
</evidence>
<dbReference type="Pfam" id="PF07569">
    <property type="entry name" value="Hira"/>
    <property type="match status" value="1"/>
</dbReference>
<evidence type="ECO:0000313" key="16">
    <source>
        <dbReference type="EMBL" id="PIL27753.1"/>
    </source>
</evidence>
<evidence type="ECO:0000256" key="7">
    <source>
        <dbReference type="ARBA" id="ARBA00023015"/>
    </source>
</evidence>
<dbReference type="InterPro" id="IPR031120">
    <property type="entry name" value="HIR1-like"/>
</dbReference>
<keyword evidence="13" id="KW-1133">Transmembrane helix</keyword>
<protein>
    <recommendedName>
        <fullName evidence="11">Protein HIR</fullName>
    </recommendedName>
</protein>
<dbReference type="PANTHER" id="PTHR13831:SF0">
    <property type="entry name" value="PROTEIN HIRA"/>
    <property type="match status" value="1"/>
</dbReference>
<dbReference type="InterPro" id="IPR011494">
    <property type="entry name" value="HIRA-like_C"/>
</dbReference>
<dbReference type="EMBL" id="AYKW01000034">
    <property type="protein sequence ID" value="PIL27753.1"/>
    <property type="molecule type" value="Genomic_DNA"/>
</dbReference>
<evidence type="ECO:0000256" key="4">
    <source>
        <dbReference type="ARBA" id="ARBA00022574"/>
    </source>
</evidence>
<evidence type="ECO:0000256" key="11">
    <source>
        <dbReference type="RuleBase" id="RU364014"/>
    </source>
</evidence>
<keyword evidence="17" id="KW-1185">Reference proteome</keyword>
<dbReference type="CDD" id="cd00200">
    <property type="entry name" value="WD40"/>
    <property type="match status" value="1"/>
</dbReference>
<dbReference type="InterPro" id="IPR001680">
    <property type="entry name" value="WD40_rpt"/>
</dbReference>
<evidence type="ECO:0000256" key="9">
    <source>
        <dbReference type="ARBA" id="ARBA00023242"/>
    </source>
</evidence>
<dbReference type="OrthoDB" id="1741719at2759"/>
<keyword evidence="4 10" id="KW-0853">WD repeat</keyword>
<sequence>MRFTKPSWVMHKDSAMRADDKRVSIFSCHVHPDGSRIATGGLDAKVRIWSTKPILNHAAELSGRPPKSLSTLSMHTGPVLVVRWAQSGRWLASGSDDEIVMIWDLDPSARGKVWGSDEVNVEGWKPLKRLVGHESDVTDVAWSPGDRYLASVGLDSAVLVWCGYTLERLRKIDQHQGFVKGVCWDPVGEFLATGSDDRSVRIWRTSDWELEAEVKKPFDHSPGTFFRRLSWSPDGAHITASNATNNEGYVFIAAVIARNSWTSEISLVGHENTVEVAAYNPHIFLRDIAQPVTAHNICSVVALGADDRAVSVWQTKAPRPLVVAKDVFERQIMDLSWSQDGLTLYAVSSDGTMAVFSFDSNEMDGIAPSSAQEQYLKRFGFVAPPLPDGYSHSSAAEPVKAQQTNHITPPPSPARAQSQDFGGAANAAPGGEQVHTLVAKRKPKKRIQPTFAGSLSGQVPSSSVNGIKPISSARVFQESSTIPISVPSTSALPLSVSQPFGLGLGLNTGESDFAMDIDGEVRISSLDTGGQNGKGKRKAGEDFDDRLASKARTLGGDRVRETAVVKPISSRAAPVVGGVWAEGSALVGRLEPPQLVTYLKATIEGSEDVFEARNAEGDEPNEVLYVSGKQTQWLDYLPSPILAVTATPTFCAVAMQDGTLNIYSHTGRRLMPALAIGSQCCALASARHMLMLLTVSGQLYVWDVKKQAAKFPPTSVSAILGSSPNLTVITATVRPNGAPVIQLSDGVAHSYDSSLCAWTKLSEPWWSEGSDAWQGRQRSNNLGTRGPIAVLENAISERLSIDDGRAEKVRPTWWSAALTLGHLESKLHAAKALDSPAEYKQALLLYAKRIADEGFRGKAEDLVKELFGPVYWRPGREDAWCPTMLGMPKRDLLKEVLNIFVHSQPPTNPANGRNGTNLMCLPFGTCEPCPEDALHEPFCQPFGNRRLMHCVPAPTSTSGVPTAPTTHIHPPTATIRGEIPAWESCGRIVEQERADFYEFLACNLFITILAIIILLARSKRLQAVQARQLAARIGLVRPVPGGWTSS</sequence>
<evidence type="ECO:0000259" key="15">
    <source>
        <dbReference type="Pfam" id="PF24105"/>
    </source>
</evidence>
<evidence type="ECO:0000256" key="3">
    <source>
        <dbReference type="ARBA" id="ARBA00022491"/>
    </source>
</evidence>
<dbReference type="PROSITE" id="PS00678">
    <property type="entry name" value="WD_REPEATS_1"/>
    <property type="match status" value="1"/>
</dbReference>
<feature type="repeat" description="WD" evidence="10">
    <location>
        <begin position="130"/>
        <end position="161"/>
    </location>
</feature>
<dbReference type="SUPFAM" id="SSF50978">
    <property type="entry name" value="WD40 repeat-like"/>
    <property type="match status" value="1"/>
</dbReference>
<dbReference type="GO" id="GO:0031491">
    <property type="term" value="F:nucleosome binding"/>
    <property type="evidence" value="ECO:0007669"/>
    <property type="project" value="TreeGrafter"/>
</dbReference>
<keyword evidence="8 11" id="KW-0804">Transcription</keyword>
<dbReference type="GO" id="GO:0006355">
    <property type="term" value="P:regulation of DNA-templated transcription"/>
    <property type="evidence" value="ECO:0007669"/>
    <property type="project" value="InterPro"/>
</dbReference>
<dbReference type="SMART" id="SM00320">
    <property type="entry name" value="WD40"/>
    <property type="match status" value="8"/>
</dbReference>
<dbReference type="InterPro" id="IPR036322">
    <property type="entry name" value="WD40_repeat_dom_sf"/>
</dbReference>
<dbReference type="GO" id="GO:0000417">
    <property type="term" value="C:HIR complex"/>
    <property type="evidence" value="ECO:0007669"/>
    <property type="project" value="TreeGrafter"/>
</dbReference>
<keyword evidence="9 11" id="KW-0539">Nucleus</keyword>
<dbReference type="Proteomes" id="UP000230002">
    <property type="component" value="Unassembled WGS sequence"/>
</dbReference>
<evidence type="ECO:0000256" key="1">
    <source>
        <dbReference type="ARBA" id="ARBA00004123"/>
    </source>
</evidence>
<dbReference type="InterPro" id="IPR020472">
    <property type="entry name" value="WD40_PAC1"/>
</dbReference>
<dbReference type="AlphaFoldDB" id="A0A2G8S1V1"/>
<evidence type="ECO:0000256" key="13">
    <source>
        <dbReference type="SAM" id="Phobius"/>
    </source>
</evidence>
<dbReference type="PROSITE" id="PS50294">
    <property type="entry name" value="WD_REPEATS_REGION"/>
    <property type="match status" value="3"/>
</dbReference>
<evidence type="ECO:0000256" key="8">
    <source>
        <dbReference type="ARBA" id="ARBA00023163"/>
    </source>
</evidence>
<proteinExistence type="inferred from homology"/>
<dbReference type="Pfam" id="PF24105">
    <property type="entry name" value="Beta-prop_CAF1B_HIR1"/>
    <property type="match status" value="1"/>
</dbReference>
<dbReference type="STRING" id="1077348.A0A2G8S1V1"/>
<comment type="caution">
    <text evidence="16">The sequence shown here is derived from an EMBL/GenBank/DDBJ whole genome shotgun (WGS) entry which is preliminary data.</text>
</comment>
<dbReference type="GO" id="GO:0005634">
    <property type="term" value="C:nucleus"/>
    <property type="evidence" value="ECO:0007669"/>
    <property type="project" value="UniProtKB-SubCell"/>
</dbReference>
<evidence type="ECO:0000256" key="6">
    <source>
        <dbReference type="ARBA" id="ARBA00022853"/>
    </source>
</evidence>
<name>A0A2G8S1V1_9APHY</name>
<reference evidence="16 17" key="1">
    <citation type="journal article" date="2015" name="Sci. Rep.">
        <title>Chromosome-level genome map provides insights into diverse defense mechanisms in the medicinal fungus Ganoderma sinense.</title>
        <authorList>
            <person name="Zhu Y."/>
            <person name="Xu J."/>
            <person name="Sun C."/>
            <person name="Zhou S."/>
            <person name="Xu H."/>
            <person name="Nelson D.R."/>
            <person name="Qian J."/>
            <person name="Song J."/>
            <person name="Luo H."/>
            <person name="Xiang L."/>
            <person name="Li Y."/>
            <person name="Xu Z."/>
            <person name="Ji A."/>
            <person name="Wang L."/>
            <person name="Lu S."/>
            <person name="Hayward A."/>
            <person name="Sun W."/>
            <person name="Li X."/>
            <person name="Schwartz D.C."/>
            <person name="Wang Y."/>
            <person name="Chen S."/>
        </authorList>
    </citation>
    <scope>NUCLEOTIDE SEQUENCE [LARGE SCALE GENOMIC DNA]</scope>
    <source>
        <strain evidence="16 17">ZZ0214-1</strain>
    </source>
</reference>
<dbReference type="InterPro" id="IPR015943">
    <property type="entry name" value="WD40/YVTN_repeat-like_dom_sf"/>
</dbReference>
<comment type="subcellular location">
    <subcellularLocation>
        <location evidence="1 11">Nucleus</location>
    </subcellularLocation>
</comment>
<keyword evidence="5 11" id="KW-0677">Repeat</keyword>
<dbReference type="InterPro" id="IPR055410">
    <property type="entry name" value="Beta-prop_CAF1B_HIR1"/>
</dbReference>
<feature type="domain" description="Protein HIRA-like C-terminal" evidence="14">
    <location>
        <begin position="667"/>
        <end position="866"/>
    </location>
</feature>
<evidence type="ECO:0000313" key="17">
    <source>
        <dbReference type="Proteomes" id="UP000230002"/>
    </source>
</evidence>
<organism evidence="16 17">
    <name type="scientific">Ganoderma sinense ZZ0214-1</name>
    <dbReference type="NCBI Taxonomy" id="1077348"/>
    <lineage>
        <taxon>Eukaryota</taxon>
        <taxon>Fungi</taxon>
        <taxon>Dikarya</taxon>
        <taxon>Basidiomycota</taxon>
        <taxon>Agaricomycotina</taxon>
        <taxon>Agaricomycetes</taxon>
        <taxon>Polyporales</taxon>
        <taxon>Polyporaceae</taxon>
        <taxon>Ganoderma</taxon>
    </lineage>
</organism>
<keyword evidence="3 11" id="KW-0678">Repressor</keyword>
<dbReference type="GO" id="GO:0000785">
    <property type="term" value="C:chromatin"/>
    <property type="evidence" value="ECO:0007669"/>
    <property type="project" value="TreeGrafter"/>
</dbReference>
<feature type="domain" description="CAF1B/HIR1 beta-propeller" evidence="15">
    <location>
        <begin position="31"/>
        <end position="363"/>
    </location>
</feature>
<dbReference type="PRINTS" id="PR00320">
    <property type="entry name" value="GPROTEINBRPT"/>
</dbReference>
<evidence type="ECO:0000256" key="5">
    <source>
        <dbReference type="ARBA" id="ARBA00022737"/>
    </source>
</evidence>
<dbReference type="PANTHER" id="PTHR13831">
    <property type="entry name" value="MEMBER OF THE HIR1 FAMILY OF WD-REPEAT PROTEINS"/>
    <property type="match status" value="1"/>
</dbReference>
<comment type="similarity">
    <text evidence="2 11">Belongs to the WD repeat HIR1 family.</text>
</comment>
<dbReference type="GO" id="GO:0006338">
    <property type="term" value="P:chromatin remodeling"/>
    <property type="evidence" value="ECO:0007669"/>
    <property type="project" value="InterPro"/>
</dbReference>
<keyword evidence="13" id="KW-0812">Transmembrane</keyword>
<feature type="repeat" description="WD" evidence="10">
    <location>
        <begin position="172"/>
        <end position="203"/>
    </location>
</feature>
<keyword evidence="7 11" id="KW-0805">Transcription regulation</keyword>
<feature type="transmembrane region" description="Helical" evidence="13">
    <location>
        <begin position="996"/>
        <end position="1016"/>
    </location>
</feature>
<dbReference type="InterPro" id="IPR019775">
    <property type="entry name" value="WD40_repeat_CS"/>
</dbReference>
<keyword evidence="13" id="KW-0472">Membrane</keyword>
<feature type="repeat" description="WD" evidence="10">
    <location>
        <begin position="72"/>
        <end position="106"/>
    </location>
</feature>
<dbReference type="Gene3D" id="2.130.10.10">
    <property type="entry name" value="YVTN repeat-like/Quinoprotein amine dehydrogenase"/>
    <property type="match status" value="2"/>
</dbReference>
<evidence type="ECO:0000256" key="10">
    <source>
        <dbReference type="PROSITE-ProRule" id="PRU00221"/>
    </source>
</evidence>
<evidence type="ECO:0000259" key="14">
    <source>
        <dbReference type="Pfam" id="PF07569"/>
    </source>
</evidence>
<gene>
    <name evidence="16" type="ORF">GSI_10906</name>
</gene>
<keyword evidence="6 11" id="KW-0156">Chromatin regulator</keyword>
<accession>A0A2G8S1V1</accession>